<dbReference type="InterPro" id="IPR000711">
    <property type="entry name" value="ATPase_OSCP/dsu"/>
</dbReference>
<protein>
    <recommendedName>
        <fullName evidence="8">Oligomycin sensitivity conferral protein</fullName>
    </recommendedName>
</protein>
<comment type="subcellular location">
    <subcellularLocation>
        <location evidence="1">Membrane</location>
    </subcellularLocation>
</comment>
<dbReference type="GO" id="GO:0046933">
    <property type="term" value="F:proton-transporting ATP synthase activity, rotational mechanism"/>
    <property type="evidence" value="ECO:0007669"/>
    <property type="project" value="InterPro"/>
</dbReference>
<reference evidence="10" key="2">
    <citation type="submission" date="2020-12" db="EMBL/GenBank/DDBJ databases">
        <authorList>
            <person name="Kanost M."/>
        </authorList>
    </citation>
    <scope>NUCLEOTIDE SEQUENCE</scope>
</reference>
<keyword evidence="11" id="KW-1185">Reference proteome</keyword>
<dbReference type="EMBL" id="JH668292">
    <property type="protein sequence ID" value="KAG6442333.1"/>
    <property type="molecule type" value="Genomic_DNA"/>
</dbReference>
<evidence type="ECO:0000256" key="9">
    <source>
        <dbReference type="SAM" id="Coils"/>
    </source>
</evidence>
<reference evidence="10" key="1">
    <citation type="journal article" date="2016" name="Insect Biochem. Mol. Biol.">
        <title>Multifaceted biological insights from a draft genome sequence of the tobacco hornworm moth, Manduca sexta.</title>
        <authorList>
            <person name="Kanost M.R."/>
            <person name="Arrese E.L."/>
            <person name="Cao X."/>
            <person name="Chen Y.R."/>
            <person name="Chellapilla S."/>
            <person name="Goldsmith M.R."/>
            <person name="Grosse-Wilde E."/>
            <person name="Heckel D.G."/>
            <person name="Herndon N."/>
            <person name="Jiang H."/>
            <person name="Papanicolaou A."/>
            <person name="Qu J."/>
            <person name="Soulages J.L."/>
            <person name="Vogel H."/>
            <person name="Walters J."/>
            <person name="Waterhouse R.M."/>
            <person name="Ahn S.J."/>
            <person name="Almeida F.C."/>
            <person name="An C."/>
            <person name="Aqrawi P."/>
            <person name="Bretschneider A."/>
            <person name="Bryant W.B."/>
            <person name="Bucks S."/>
            <person name="Chao H."/>
            <person name="Chevignon G."/>
            <person name="Christen J.M."/>
            <person name="Clarke D.F."/>
            <person name="Dittmer N.T."/>
            <person name="Ferguson L.C.F."/>
            <person name="Garavelou S."/>
            <person name="Gordon K.H.J."/>
            <person name="Gunaratna R.T."/>
            <person name="Han Y."/>
            <person name="Hauser F."/>
            <person name="He Y."/>
            <person name="Heidel-Fischer H."/>
            <person name="Hirsh A."/>
            <person name="Hu Y."/>
            <person name="Jiang H."/>
            <person name="Kalra D."/>
            <person name="Klinner C."/>
            <person name="Konig C."/>
            <person name="Kovar C."/>
            <person name="Kroll A.R."/>
            <person name="Kuwar S.S."/>
            <person name="Lee S.L."/>
            <person name="Lehman R."/>
            <person name="Li K."/>
            <person name="Li Z."/>
            <person name="Liang H."/>
            <person name="Lovelace S."/>
            <person name="Lu Z."/>
            <person name="Mansfield J.H."/>
            <person name="McCulloch K.J."/>
            <person name="Mathew T."/>
            <person name="Morton B."/>
            <person name="Muzny D.M."/>
            <person name="Neunemann D."/>
            <person name="Ongeri F."/>
            <person name="Pauchet Y."/>
            <person name="Pu L.L."/>
            <person name="Pyrousis I."/>
            <person name="Rao X.J."/>
            <person name="Redding A."/>
            <person name="Roesel C."/>
            <person name="Sanchez-Gracia A."/>
            <person name="Schaack S."/>
            <person name="Shukla A."/>
            <person name="Tetreau G."/>
            <person name="Wang Y."/>
            <person name="Xiong G.H."/>
            <person name="Traut W."/>
            <person name="Walsh T.K."/>
            <person name="Worley K.C."/>
            <person name="Wu D."/>
            <person name="Wu W."/>
            <person name="Wu Y.Q."/>
            <person name="Zhang X."/>
            <person name="Zou Z."/>
            <person name="Zucker H."/>
            <person name="Briscoe A.D."/>
            <person name="Burmester T."/>
            <person name="Clem R.J."/>
            <person name="Feyereisen R."/>
            <person name="Grimmelikhuijzen C.J.P."/>
            <person name="Hamodrakas S.J."/>
            <person name="Hansson B.S."/>
            <person name="Huguet E."/>
            <person name="Jermiin L.S."/>
            <person name="Lan Q."/>
            <person name="Lehman H.K."/>
            <person name="Lorenzen M."/>
            <person name="Merzendorfer H."/>
            <person name="Michalopoulos I."/>
            <person name="Morton D.B."/>
            <person name="Muthukrishnan S."/>
            <person name="Oakeshott J.G."/>
            <person name="Palmer W."/>
            <person name="Park Y."/>
            <person name="Passarelli A.L."/>
            <person name="Rozas J."/>
            <person name="Schwartz L.M."/>
            <person name="Smith W."/>
            <person name="Southgate A."/>
            <person name="Vilcinskas A."/>
            <person name="Vogt R."/>
            <person name="Wang P."/>
            <person name="Werren J."/>
            <person name="Yu X.Q."/>
            <person name="Zhou J.J."/>
            <person name="Brown S.J."/>
            <person name="Scherer S.E."/>
            <person name="Richards S."/>
            <person name="Blissard G.W."/>
        </authorList>
    </citation>
    <scope>NUCLEOTIDE SEQUENCE</scope>
</reference>
<evidence type="ECO:0000256" key="1">
    <source>
        <dbReference type="ARBA" id="ARBA00004370"/>
    </source>
</evidence>
<evidence type="ECO:0000256" key="4">
    <source>
        <dbReference type="ARBA" id="ARBA00022781"/>
    </source>
</evidence>
<organism evidence="10 11">
    <name type="scientific">Manduca sexta</name>
    <name type="common">Tobacco hawkmoth</name>
    <name type="synonym">Tobacco hornworm</name>
    <dbReference type="NCBI Taxonomy" id="7130"/>
    <lineage>
        <taxon>Eukaryota</taxon>
        <taxon>Metazoa</taxon>
        <taxon>Ecdysozoa</taxon>
        <taxon>Arthropoda</taxon>
        <taxon>Hexapoda</taxon>
        <taxon>Insecta</taxon>
        <taxon>Pterygota</taxon>
        <taxon>Neoptera</taxon>
        <taxon>Endopterygota</taxon>
        <taxon>Lepidoptera</taxon>
        <taxon>Glossata</taxon>
        <taxon>Ditrysia</taxon>
        <taxon>Bombycoidea</taxon>
        <taxon>Sphingidae</taxon>
        <taxon>Sphinginae</taxon>
        <taxon>Sphingini</taxon>
        <taxon>Manduca</taxon>
    </lineage>
</organism>
<keyword evidence="6" id="KW-0472">Membrane</keyword>
<dbReference type="Gene3D" id="1.10.520.20">
    <property type="entry name" value="N-terminal domain of the delta subunit of the F1F0-ATP synthase"/>
    <property type="match status" value="1"/>
</dbReference>
<dbReference type="OrthoDB" id="1262810at2759"/>
<evidence type="ECO:0000256" key="8">
    <source>
        <dbReference type="ARBA" id="ARBA00033369"/>
    </source>
</evidence>
<accession>A0A921YN36</accession>
<sequence length="201" mass="23153">MLRMVARNMCSLVRKMKTPMSVYGIEGNYVTALYSAALQKNQLEDVEKHLRKLLDELNRDKMLDFIETRFIPTITKARLLKESAEQAGMPETAVNFLKVVAENNRLRLLKRIILMFLDMMTAHRNESICEVTTAEPLDEVSRQKLVEAIQKHVKQGKKIVLTEKVDEEIIGGMIVGIEDMLIDISTRRKIIMYANLIRHPV</sequence>
<keyword evidence="4" id="KW-0375">Hydrogen ion transport</keyword>
<dbReference type="NCBIfam" id="TIGR01145">
    <property type="entry name" value="ATP_synt_delta"/>
    <property type="match status" value="1"/>
</dbReference>
<evidence type="ECO:0000313" key="10">
    <source>
        <dbReference type="EMBL" id="KAG6442333.1"/>
    </source>
</evidence>
<dbReference type="InterPro" id="IPR026015">
    <property type="entry name" value="ATP_synth_OSCP/delta_N_sf"/>
</dbReference>
<keyword evidence="9" id="KW-0175">Coiled coil</keyword>
<dbReference type="PRINTS" id="PR00125">
    <property type="entry name" value="ATPASEDELTA"/>
</dbReference>
<comment type="caution">
    <text evidence="10">The sequence shown here is derived from an EMBL/GenBank/DDBJ whole genome shotgun (WGS) entry which is preliminary data.</text>
</comment>
<dbReference type="Pfam" id="PF00213">
    <property type="entry name" value="OSCP"/>
    <property type="match status" value="1"/>
</dbReference>
<evidence type="ECO:0000256" key="3">
    <source>
        <dbReference type="ARBA" id="ARBA00022448"/>
    </source>
</evidence>
<dbReference type="GO" id="GO:0016020">
    <property type="term" value="C:membrane"/>
    <property type="evidence" value="ECO:0007669"/>
    <property type="project" value="UniProtKB-SubCell"/>
</dbReference>
<keyword evidence="5" id="KW-0406">Ion transport</keyword>
<dbReference type="AlphaFoldDB" id="A0A921YN36"/>
<comment type="similarity">
    <text evidence="2">Belongs to the ATPase delta chain family.</text>
</comment>
<keyword evidence="3" id="KW-0813">Transport</keyword>
<name>A0A921YN36_MANSE</name>
<keyword evidence="7" id="KW-0066">ATP synthesis</keyword>
<gene>
    <name evidence="10" type="ORF">O3G_MSEX002309</name>
</gene>
<evidence type="ECO:0000313" key="11">
    <source>
        <dbReference type="Proteomes" id="UP000791440"/>
    </source>
</evidence>
<proteinExistence type="inferred from homology"/>
<evidence type="ECO:0000256" key="2">
    <source>
        <dbReference type="ARBA" id="ARBA00007046"/>
    </source>
</evidence>
<dbReference type="Proteomes" id="UP000791440">
    <property type="component" value="Unassembled WGS sequence"/>
</dbReference>
<dbReference type="SUPFAM" id="SSF47928">
    <property type="entry name" value="N-terminal domain of the delta subunit of the F1F0-ATP synthase"/>
    <property type="match status" value="1"/>
</dbReference>
<dbReference type="PANTHER" id="PTHR11910">
    <property type="entry name" value="ATP SYNTHASE DELTA CHAIN"/>
    <property type="match status" value="1"/>
</dbReference>
<evidence type="ECO:0000256" key="5">
    <source>
        <dbReference type="ARBA" id="ARBA00023065"/>
    </source>
</evidence>
<evidence type="ECO:0000256" key="7">
    <source>
        <dbReference type="ARBA" id="ARBA00023310"/>
    </source>
</evidence>
<feature type="coiled-coil region" evidence="9">
    <location>
        <begin position="36"/>
        <end position="63"/>
    </location>
</feature>
<dbReference type="HAMAP" id="MF_01416">
    <property type="entry name" value="ATP_synth_delta_bact"/>
    <property type="match status" value="1"/>
</dbReference>
<evidence type="ECO:0000256" key="6">
    <source>
        <dbReference type="ARBA" id="ARBA00023136"/>
    </source>
</evidence>